<dbReference type="Proteomes" id="UP000321225">
    <property type="component" value="Unassembled WGS sequence"/>
</dbReference>
<evidence type="ECO:0008006" key="4">
    <source>
        <dbReference type="Google" id="ProtNLM"/>
    </source>
</evidence>
<accession>A0A511AF39</accession>
<dbReference type="Pfam" id="PF09954">
    <property type="entry name" value="DUF2188"/>
    <property type="match status" value="1"/>
</dbReference>
<name>A0A511AF39_9MICO</name>
<dbReference type="InterPro" id="IPR018691">
    <property type="entry name" value="DUF2188"/>
</dbReference>
<dbReference type="EMBL" id="BJUW01000008">
    <property type="protein sequence ID" value="GEK86760.1"/>
    <property type="molecule type" value="Genomic_DNA"/>
</dbReference>
<evidence type="ECO:0000313" key="3">
    <source>
        <dbReference type="Proteomes" id="UP000321225"/>
    </source>
</evidence>
<sequence>MADGDVITRSKNGQWVNHVEGEPENSLSFSSREEAVVAGASFASERGTRHSVEEPEPTGGIGDGGDADDAPAVVGHKETDSPLPDTTDENGMPLDNPSG</sequence>
<protein>
    <recommendedName>
        <fullName evidence="4">DUF2188 domain-containing protein</fullName>
    </recommendedName>
</protein>
<reference evidence="2 3" key="1">
    <citation type="submission" date="2019-07" db="EMBL/GenBank/DDBJ databases">
        <title>Whole genome shotgun sequence of Microbacterium aerolatum NBRC 103071.</title>
        <authorList>
            <person name="Hosoyama A."/>
            <person name="Uohara A."/>
            <person name="Ohji S."/>
            <person name="Ichikawa N."/>
        </authorList>
    </citation>
    <scope>NUCLEOTIDE SEQUENCE [LARGE SCALE GENOMIC DNA]</scope>
    <source>
        <strain evidence="2 3">NBRC 103071</strain>
    </source>
</reference>
<evidence type="ECO:0000313" key="2">
    <source>
        <dbReference type="EMBL" id="GEK86760.1"/>
    </source>
</evidence>
<comment type="caution">
    <text evidence="2">The sequence shown here is derived from an EMBL/GenBank/DDBJ whole genome shotgun (WGS) entry which is preliminary data.</text>
</comment>
<keyword evidence="3" id="KW-1185">Reference proteome</keyword>
<dbReference type="RefSeq" id="WP_186806197.1">
    <property type="nucleotide sequence ID" value="NZ_BJUW01000008.1"/>
</dbReference>
<evidence type="ECO:0000256" key="1">
    <source>
        <dbReference type="SAM" id="MobiDB-lite"/>
    </source>
</evidence>
<gene>
    <name evidence="2" type="ORF">MAE01_19360</name>
</gene>
<feature type="region of interest" description="Disordered" evidence="1">
    <location>
        <begin position="1"/>
        <end position="99"/>
    </location>
</feature>
<organism evidence="2 3">
    <name type="scientific">Microbacterium aerolatum</name>
    <dbReference type="NCBI Taxonomy" id="153731"/>
    <lineage>
        <taxon>Bacteria</taxon>
        <taxon>Bacillati</taxon>
        <taxon>Actinomycetota</taxon>
        <taxon>Actinomycetes</taxon>
        <taxon>Micrococcales</taxon>
        <taxon>Microbacteriaceae</taxon>
        <taxon>Microbacterium</taxon>
    </lineage>
</organism>
<dbReference type="AlphaFoldDB" id="A0A511AF39"/>
<proteinExistence type="predicted"/>